<evidence type="ECO:0000313" key="8">
    <source>
        <dbReference type="Proteomes" id="UP000053766"/>
    </source>
</evidence>
<reference evidence="8" key="2">
    <citation type="journal article" date="2016" name="Sci. Rep.">
        <title>Dictyocaulus viviparus genome, variome and transcriptome elucidate lungworm biology and support future intervention.</title>
        <authorList>
            <person name="McNulty S.N."/>
            <person name="Strube C."/>
            <person name="Rosa B.A."/>
            <person name="Martin J.C."/>
            <person name="Tyagi R."/>
            <person name="Choi Y.J."/>
            <person name="Wang Q."/>
            <person name="Hallsworth Pepin K."/>
            <person name="Zhang X."/>
            <person name="Ozersky P."/>
            <person name="Wilson R.K."/>
            <person name="Sternberg P.W."/>
            <person name="Gasser R.B."/>
            <person name="Mitreva M."/>
        </authorList>
    </citation>
    <scope>NUCLEOTIDE SEQUENCE [LARGE SCALE GENOMIC DNA]</scope>
    <source>
        <strain evidence="8">HannoverDv2000</strain>
    </source>
</reference>
<protein>
    <recommendedName>
        <fullName evidence="5">5-formyltetrahydrofolate cyclo-ligase</fullName>
        <ecNumber evidence="5">6.3.3.2</ecNumber>
    </recommendedName>
</protein>
<dbReference type="EMBL" id="KN716190">
    <property type="protein sequence ID" value="KJH51121.1"/>
    <property type="molecule type" value="Genomic_DNA"/>
</dbReference>
<accession>A0A0D8Y952</accession>
<evidence type="ECO:0000256" key="4">
    <source>
        <dbReference type="ARBA" id="ARBA00036539"/>
    </source>
</evidence>
<dbReference type="GO" id="GO:0005739">
    <property type="term" value="C:mitochondrion"/>
    <property type="evidence" value="ECO:0007669"/>
    <property type="project" value="TreeGrafter"/>
</dbReference>
<dbReference type="PANTHER" id="PTHR23407:SF1">
    <property type="entry name" value="5-FORMYLTETRAHYDROFOLATE CYCLO-LIGASE"/>
    <property type="match status" value="1"/>
</dbReference>
<sequence>MRVSEAGWQLIPVWIHCISMVTNIFGIVAEGEDCVEKLIELLFRCDNAFDAVFATTVQLFHRTWREMHASHDEHGKVANVVHEQLCRAANHRPSNLKEFEELLLALPYWKMKELWKRDLIEKENNQMNSEVVSNLRNLLKPSIEQLIRTNRKNHLKKGFTFKRQVKGKTPHKGENQYCFWRLDASDLMCFTETDVDPYVEGVSHVGNVRKVAIKDILSVDRGEDITGRKSTGQSMRCIRIVLHNGDSICGATFSEQVLSTWMDGLSDLVGGGPLSHDAQMLADRMLNIELRLRLLDVPNPQIHCEIPPLPDDFSWVKPEFFPNMVSWYIMRRWLDDILHFQKKQLRSEIHERLYNLSSEEVRRQSDIVIQKVLSSEWFKNAQRISVFLHTYGEIETDRIVKECLESGKQLFVPQFFPNDSQMRMLRVPSLYDFTELKPAFWGIRQPTVEQNWENYEDSGPLDVILVPGKAFTLSGDRLGHGKGYYDRALAEHKQKFGKMPILYGLALQEQIVDTIPMSKTDVRLDGVIRAV</sequence>
<dbReference type="Gene3D" id="6.10.10.90">
    <property type="match status" value="1"/>
</dbReference>
<evidence type="ECO:0000256" key="3">
    <source>
        <dbReference type="ARBA" id="ARBA00022840"/>
    </source>
</evidence>
<comment type="similarity">
    <text evidence="1">Belongs to the 5-formyltetrahydrofolate cyclo-ligase family.</text>
</comment>
<evidence type="ECO:0000256" key="1">
    <source>
        <dbReference type="ARBA" id="ARBA00010638"/>
    </source>
</evidence>
<dbReference type="STRING" id="29172.A0A0D8Y952"/>
<dbReference type="SUPFAM" id="SSF100950">
    <property type="entry name" value="NagB/RpiA/CoA transferase-like"/>
    <property type="match status" value="1"/>
</dbReference>
<dbReference type="InterPro" id="IPR037171">
    <property type="entry name" value="NagB/RpiA_transferase-like"/>
</dbReference>
<proteinExistence type="inferred from homology"/>
<dbReference type="InterPro" id="IPR001849">
    <property type="entry name" value="PH_domain"/>
</dbReference>
<dbReference type="InterPro" id="IPR002698">
    <property type="entry name" value="FTHF_cligase"/>
</dbReference>
<dbReference type="OrthoDB" id="28413at2759"/>
<keyword evidence="3" id="KW-0067">ATP-binding</keyword>
<dbReference type="Pfam" id="PF16457">
    <property type="entry name" value="PH_12"/>
    <property type="match status" value="1"/>
</dbReference>
<evidence type="ECO:0000313" key="7">
    <source>
        <dbReference type="EMBL" id="KJH51121.1"/>
    </source>
</evidence>
<dbReference type="FunFam" id="3.40.50.10420:FF:000007">
    <property type="entry name" value="5-formyltetrahydrofolate cyclo-ligase"/>
    <property type="match status" value="1"/>
</dbReference>
<dbReference type="Gene3D" id="3.40.50.10420">
    <property type="entry name" value="NagB/RpiA/CoA transferase-like"/>
    <property type="match status" value="1"/>
</dbReference>
<dbReference type="Pfam" id="PF01812">
    <property type="entry name" value="5-FTHF_cyc-lig"/>
    <property type="match status" value="1"/>
</dbReference>
<dbReference type="PANTHER" id="PTHR23407">
    <property type="entry name" value="ATPASE INHIBITOR/5-FORMYLTETRAHYDROFOLATE CYCLO-LIGASE"/>
    <property type="match status" value="1"/>
</dbReference>
<name>A0A0D8Y952_DICVI</name>
<dbReference type="AlphaFoldDB" id="A0A0D8Y952"/>
<dbReference type="NCBIfam" id="TIGR02727">
    <property type="entry name" value="MTHFS_bact"/>
    <property type="match status" value="1"/>
</dbReference>
<dbReference type="InterPro" id="IPR024185">
    <property type="entry name" value="FTHF_cligase-like_sf"/>
</dbReference>
<keyword evidence="2" id="KW-0547">Nucleotide-binding</keyword>
<evidence type="ECO:0000259" key="6">
    <source>
        <dbReference type="Pfam" id="PF16457"/>
    </source>
</evidence>
<keyword evidence="8" id="KW-1185">Reference proteome</keyword>
<keyword evidence="7" id="KW-0436">Ligase</keyword>
<feature type="domain" description="PH" evidence="6">
    <location>
        <begin position="147"/>
        <end position="270"/>
    </location>
</feature>
<organism evidence="7 8">
    <name type="scientific">Dictyocaulus viviparus</name>
    <name type="common">Bovine lungworm</name>
    <dbReference type="NCBI Taxonomy" id="29172"/>
    <lineage>
        <taxon>Eukaryota</taxon>
        <taxon>Metazoa</taxon>
        <taxon>Ecdysozoa</taxon>
        <taxon>Nematoda</taxon>
        <taxon>Chromadorea</taxon>
        <taxon>Rhabditida</taxon>
        <taxon>Rhabditina</taxon>
        <taxon>Rhabditomorpha</taxon>
        <taxon>Strongyloidea</taxon>
        <taxon>Metastrongylidae</taxon>
        <taxon>Dictyocaulus</taxon>
    </lineage>
</organism>
<evidence type="ECO:0000256" key="5">
    <source>
        <dbReference type="ARBA" id="ARBA00038966"/>
    </source>
</evidence>
<dbReference type="Proteomes" id="UP000053766">
    <property type="component" value="Unassembled WGS sequence"/>
</dbReference>
<dbReference type="GO" id="GO:0005524">
    <property type="term" value="F:ATP binding"/>
    <property type="evidence" value="ECO:0007669"/>
    <property type="project" value="UniProtKB-KW"/>
</dbReference>
<dbReference type="EC" id="6.3.3.2" evidence="5"/>
<dbReference type="GO" id="GO:0030272">
    <property type="term" value="F:5-formyltetrahydrofolate cyclo-ligase activity"/>
    <property type="evidence" value="ECO:0007669"/>
    <property type="project" value="UniProtKB-EC"/>
</dbReference>
<reference evidence="7 8" key="1">
    <citation type="submission" date="2013-11" db="EMBL/GenBank/DDBJ databases">
        <title>Draft genome of the bovine lungworm Dictyocaulus viviparus.</title>
        <authorList>
            <person name="Mitreva M."/>
        </authorList>
    </citation>
    <scope>NUCLEOTIDE SEQUENCE [LARGE SCALE GENOMIC DNA]</scope>
    <source>
        <strain evidence="7 8">HannoverDv2000</strain>
    </source>
</reference>
<gene>
    <name evidence="7" type="ORF">DICVIV_02680</name>
</gene>
<dbReference type="GO" id="GO:0035999">
    <property type="term" value="P:tetrahydrofolate interconversion"/>
    <property type="evidence" value="ECO:0007669"/>
    <property type="project" value="TreeGrafter"/>
</dbReference>
<evidence type="ECO:0000256" key="2">
    <source>
        <dbReference type="ARBA" id="ARBA00022741"/>
    </source>
</evidence>
<dbReference type="GO" id="GO:0009396">
    <property type="term" value="P:folic acid-containing compound biosynthetic process"/>
    <property type="evidence" value="ECO:0007669"/>
    <property type="project" value="TreeGrafter"/>
</dbReference>
<comment type="catalytic activity">
    <reaction evidence="4">
        <text>(6S)-5-formyl-5,6,7,8-tetrahydrofolate + ATP = (6R)-5,10-methenyltetrahydrofolate + ADP + phosphate</text>
        <dbReference type="Rhea" id="RHEA:10488"/>
        <dbReference type="ChEBI" id="CHEBI:30616"/>
        <dbReference type="ChEBI" id="CHEBI:43474"/>
        <dbReference type="ChEBI" id="CHEBI:57455"/>
        <dbReference type="ChEBI" id="CHEBI:57457"/>
        <dbReference type="ChEBI" id="CHEBI:456216"/>
        <dbReference type="EC" id="6.3.3.2"/>
    </reaction>
</comment>